<feature type="region of interest" description="Disordered" evidence="1">
    <location>
        <begin position="172"/>
        <end position="256"/>
    </location>
</feature>
<protein>
    <submittedName>
        <fullName evidence="2">Uncharacterized protein</fullName>
    </submittedName>
</protein>
<feature type="compositionally biased region" description="Polar residues" evidence="1">
    <location>
        <begin position="304"/>
        <end position="314"/>
    </location>
</feature>
<dbReference type="Proteomes" id="UP000002669">
    <property type="component" value="Unassembled WGS sequence"/>
</dbReference>
<dbReference type="AlphaFoldDB" id="E5R1S2"/>
<dbReference type="VEuPathDB" id="FungiDB:MGYG_01583"/>
<feature type="compositionally biased region" description="Basic and acidic residues" evidence="1">
    <location>
        <begin position="200"/>
        <end position="226"/>
    </location>
</feature>
<proteinExistence type="predicted"/>
<organism evidence="3">
    <name type="scientific">Arthroderma gypseum (strain ATCC MYA-4604 / CBS 118893)</name>
    <name type="common">Microsporum gypseum</name>
    <dbReference type="NCBI Taxonomy" id="535722"/>
    <lineage>
        <taxon>Eukaryota</taxon>
        <taxon>Fungi</taxon>
        <taxon>Dikarya</taxon>
        <taxon>Ascomycota</taxon>
        <taxon>Pezizomycotina</taxon>
        <taxon>Eurotiomycetes</taxon>
        <taxon>Eurotiomycetidae</taxon>
        <taxon>Onygenales</taxon>
        <taxon>Arthrodermataceae</taxon>
        <taxon>Nannizzia</taxon>
    </lineage>
</organism>
<feature type="compositionally biased region" description="Basic and acidic residues" evidence="1">
    <location>
        <begin position="1"/>
        <end position="19"/>
    </location>
</feature>
<gene>
    <name evidence="2" type="ORF">MGYG_01583</name>
</gene>
<dbReference type="HOGENOM" id="CLU_816291_0_0_1"/>
<dbReference type="RefSeq" id="XP_003177508.1">
    <property type="nucleotide sequence ID" value="XM_003177460.1"/>
</dbReference>
<keyword evidence="3" id="KW-1185">Reference proteome</keyword>
<evidence type="ECO:0000313" key="2">
    <source>
        <dbReference type="EMBL" id="EFQ98556.1"/>
    </source>
</evidence>
<evidence type="ECO:0000256" key="1">
    <source>
        <dbReference type="SAM" id="MobiDB-lite"/>
    </source>
</evidence>
<feature type="compositionally biased region" description="Polar residues" evidence="1">
    <location>
        <begin position="172"/>
        <end position="181"/>
    </location>
</feature>
<name>E5R1S2_ARTGP</name>
<evidence type="ECO:0000313" key="3">
    <source>
        <dbReference type="Proteomes" id="UP000002669"/>
    </source>
</evidence>
<feature type="region of interest" description="Disordered" evidence="1">
    <location>
        <begin position="1"/>
        <end position="134"/>
    </location>
</feature>
<sequence>MQYEPEKKEMKKEKDKKGQEGGGEEDEERSSLRRTGKPRDEQGTQGGKTASAKRGTRRGTKGQAGTIVLGGLKRAGKRQAGRSRRARKGQAGQGPGCESRGTSLWRNGHIRRKRQQHQAETTPGAVSPSRLRPRLGPRHLLSFSRRVLAPGEPISGWRNTCDLRPNLTSSRIPAFHETSSGPKMAGLLLQNGASRPAKKITTETDERPKRDAQTLRSRGDDREKQARRGRRSNLDSARSEEKQKQKQARTGTGQAMRERALRGLVVWSRASHPRPLIDANIRLKQSDAGWPLPQDVDGRPRLPSPTQDLYSATTLARPGILQPSCPHRETGLASNQERKN</sequence>
<dbReference type="GeneID" id="10032838"/>
<accession>E5R1S2</accession>
<dbReference type="EMBL" id="DS989822">
    <property type="protein sequence ID" value="EFQ98556.1"/>
    <property type="molecule type" value="Genomic_DNA"/>
</dbReference>
<dbReference type="InParanoid" id="E5R1S2"/>
<feature type="compositionally biased region" description="Basic and acidic residues" evidence="1">
    <location>
        <begin position="326"/>
        <end position="340"/>
    </location>
</feature>
<reference evidence="3" key="1">
    <citation type="journal article" date="2012" name="MBio">
        <title>Comparative genome analysis of Trichophyton rubrum and related dermatophytes reveals candidate genes involved in infection.</title>
        <authorList>
            <person name="Martinez D.A."/>
            <person name="Oliver B.G."/>
            <person name="Graeser Y."/>
            <person name="Goldberg J.M."/>
            <person name="Li W."/>
            <person name="Martinez-Rossi N.M."/>
            <person name="Monod M."/>
            <person name="Shelest E."/>
            <person name="Barton R.C."/>
            <person name="Birch E."/>
            <person name="Brakhage A.A."/>
            <person name="Chen Z."/>
            <person name="Gurr S.J."/>
            <person name="Heiman D."/>
            <person name="Heitman J."/>
            <person name="Kosti I."/>
            <person name="Rossi A."/>
            <person name="Saif S."/>
            <person name="Samalova M."/>
            <person name="Saunders C.W."/>
            <person name="Shea T."/>
            <person name="Summerbell R.C."/>
            <person name="Xu J."/>
            <person name="Young S."/>
            <person name="Zeng Q."/>
            <person name="Birren B.W."/>
            <person name="Cuomo C.A."/>
            <person name="White T.C."/>
        </authorList>
    </citation>
    <scope>NUCLEOTIDE SEQUENCE [LARGE SCALE GENOMIC DNA]</scope>
    <source>
        <strain evidence="3">ATCC MYA-4604 / CBS 118893</strain>
    </source>
</reference>
<feature type="compositionally biased region" description="Basic residues" evidence="1">
    <location>
        <begin position="74"/>
        <end position="88"/>
    </location>
</feature>
<feature type="region of interest" description="Disordered" evidence="1">
    <location>
        <begin position="288"/>
        <end position="340"/>
    </location>
</feature>